<dbReference type="Proteomes" id="UP000198937">
    <property type="component" value="Unassembled WGS sequence"/>
</dbReference>
<feature type="domain" description="Glycosyl transferase family 51" evidence="10">
    <location>
        <begin position="87"/>
        <end position="271"/>
    </location>
</feature>
<accession>A0A1C6V755</accession>
<keyword evidence="4" id="KW-0808">Transferase</keyword>
<dbReference type="InterPro" id="IPR050396">
    <property type="entry name" value="Glycosyltr_51/Transpeptidase"/>
</dbReference>
<feature type="domain" description="Penicillin-binding protein transpeptidase" evidence="9">
    <location>
        <begin position="377"/>
        <end position="681"/>
    </location>
</feature>
<dbReference type="Gene3D" id="1.10.3810.10">
    <property type="entry name" value="Biosynthetic peptidoglycan transglycosylase-like"/>
    <property type="match status" value="1"/>
</dbReference>
<dbReference type="InterPro" id="IPR023346">
    <property type="entry name" value="Lysozyme-like_dom_sf"/>
</dbReference>
<dbReference type="PANTHER" id="PTHR32282">
    <property type="entry name" value="BINDING PROTEIN TRANSPEPTIDASE, PUTATIVE-RELATED"/>
    <property type="match status" value="1"/>
</dbReference>
<keyword evidence="1 11" id="KW-0121">Carboxypeptidase</keyword>
<organism evidence="11 12">
    <name type="scientific">Micromonospora yangpuensis</name>
    <dbReference type="NCBI Taxonomy" id="683228"/>
    <lineage>
        <taxon>Bacteria</taxon>
        <taxon>Bacillati</taxon>
        <taxon>Actinomycetota</taxon>
        <taxon>Actinomycetes</taxon>
        <taxon>Micromonosporales</taxon>
        <taxon>Micromonosporaceae</taxon>
        <taxon>Micromonospora</taxon>
    </lineage>
</organism>
<evidence type="ECO:0000256" key="5">
    <source>
        <dbReference type="ARBA" id="ARBA00022801"/>
    </source>
</evidence>
<name>A0A1C6V755_9ACTN</name>
<dbReference type="InterPro" id="IPR036950">
    <property type="entry name" value="PBP_transglycosylase"/>
</dbReference>
<evidence type="ECO:0000256" key="7">
    <source>
        <dbReference type="ARBA" id="ARBA00034000"/>
    </source>
</evidence>
<evidence type="ECO:0000256" key="8">
    <source>
        <dbReference type="ARBA" id="ARBA00049902"/>
    </source>
</evidence>
<evidence type="ECO:0000313" key="12">
    <source>
        <dbReference type="Proteomes" id="UP000198937"/>
    </source>
</evidence>
<evidence type="ECO:0000256" key="2">
    <source>
        <dbReference type="ARBA" id="ARBA00022670"/>
    </source>
</evidence>
<dbReference type="GO" id="GO:0008658">
    <property type="term" value="F:penicillin binding"/>
    <property type="evidence" value="ECO:0007669"/>
    <property type="project" value="InterPro"/>
</dbReference>
<evidence type="ECO:0000256" key="3">
    <source>
        <dbReference type="ARBA" id="ARBA00022676"/>
    </source>
</evidence>
<keyword evidence="3" id="KW-0328">Glycosyltransferase</keyword>
<dbReference type="AlphaFoldDB" id="A0A1C6V755"/>
<dbReference type="SUPFAM" id="SSF53955">
    <property type="entry name" value="Lysozyme-like"/>
    <property type="match status" value="1"/>
</dbReference>
<dbReference type="SUPFAM" id="SSF56601">
    <property type="entry name" value="beta-lactamase/transpeptidase-like"/>
    <property type="match status" value="1"/>
</dbReference>
<gene>
    <name evidence="11" type="ORF">GA0070617_4847</name>
</gene>
<dbReference type="Gene3D" id="3.40.710.10">
    <property type="entry name" value="DD-peptidase/beta-lactamase superfamily"/>
    <property type="match status" value="1"/>
</dbReference>
<dbReference type="Pfam" id="PF00912">
    <property type="entry name" value="Transgly"/>
    <property type="match status" value="1"/>
</dbReference>
<evidence type="ECO:0000256" key="6">
    <source>
        <dbReference type="ARBA" id="ARBA00023268"/>
    </source>
</evidence>
<dbReference type="GO" id="GO:0030288">
    <property type="term" value="C:outer membrane-bounded periplasmic space"/>
    <property type="evidence" value="ECO:0007669"/>
    <property type="project" value="TreeGrafter"/>
</dbReference>
<dbReference type="GO" id="GO:0006508">
    <property type="term" value="P:proteolysis"/>
    <property type="evidence" value="ECO:0007669"/>
    <property type="project" value="UniProtKB-KW"/>
</dbReference>
<dbReference type="InterPro" id="IPR001264">
    <property type="entry name" value="Glyco_trans_51"/>
</dbReference>
<evidence type="ECO:0000256" key="4">
    <source>
        <dbReference type="ARBA" id="ARBA00022679"/>
    </source>
</evidence>
<keyword evidence="6" id="KW-0511">Multifunctional enzyme</keyword>
<protein>
    <submittedName>
        <fullName evidence="11">Membrane carboxypeptidase (Penicillin-binding protein)</fullName>
    </submittedName>
</protein>
<dbReference type="InterPro" id="IPR001460">
    <property type="entry name" value="PCN-bd_Tpept"/>
</dbReference>
<dbReference type="EMBL" id="FMIA01000002">
    <property type="protein sequence ID" value="SCL62116.1"/>
    <property type="molecule type" value="Genomic_DNA"/>
</dbReference>
<evidence type="ECO:0000256" key="1">
    <source>
        <dbReference type="ARBA" id="ARBA00022645"/>
    </source>
</evidence>
<keyword evidence="12" id="KW-1185">Reference proteome</keyword>
<dbReference type="STRING" id="683228.GA0070617_4847"/>
<keyword evidence="5" id="KW-0378">Hydrolase</keyword>
<dbReference type="InterPro" id="IPR012338">
    <property type="entry name" value="Beta-lactam/transpept-like"/>
</dbReference>
<dbReference type="Pfam" id="PF00905">
    <property type="entry name" value="Transpeptidase"/>
    <property type="match status" value="1"/>
</dbReference>
<comment type="catalytic activity">
    <reaction evidence="7">
        <text>Preferential cleavage: (Ac)2-L-Lys-D-Ala-|-D-Ala. Also transpeptidation of peptidyl-alanyl moieties that are N-acyl substituents of D-alanine.</text>
        <dbReference type="EC" id="3.4.16.4"/>
    </reaction>
</comment>
<proteinExistence type="predicted"/>
<sequence length="719" mass="77183">MLNGSERDRLLRGKLMTRTRLDKVFTVSIAGVLAGLALAVAALPAALVFGLGVRAVIGPYADLPNSLRTPPTAQRSNLYANDGVTLITSFYTENRVDVRLPEVAPILAQAVVAAEDLRFYQHRGVDVRAVVRAFTANQRDGEPRQGASTLTMQYVRNVLASDPRLTEEQRAAATEISTGRKVQEMRYALALERELSKDEILTRYLNIAYFGSGAYGVAAASRRYFSKSPRQLTLAEAALLAGLLRSPDTDDPIGGDADAALERRSYVLGQLVAAGQVSAADADRARSEPLLLRPTETPNDCTAVPEERNDWGYFCDWFTRWWSDQPAFGATADERQRALRRGGFRIVSSLDPTVQANTQAEVLRVYGVDDPRTAPTAVVEPGTGRVLAMAVNRRYSVAENPPGQQNRPNTVNQLVAGGGDIDGYQAGSTFKLFTMLAALESGLPLRTSFDAPSQLVTRWTITGPNSCGGRWCPVNANPAEQNGYRTMWDAFGRSVNTYFAWLAEQVGADRVVEMAERLGIVLRADGDARLARYGAKDWGPFTLGVAATTPLDLAGAYATVAAEGRYCKPTPVLAINDSVGRPVDAARPDCRQVLDTDVARAAVDAARCPVGDQSMYGACTGGTAALLRARLGRPVAGKTGSSEGYGTETVVAFTPQLAVASMAANPDDPRDKVGQAVQAQLVDVVTQVLGTTLRDQPVQDFVPPSETIANQVTGPRAGN</sequence>
<evidence type="ECO:0000313" key="11">
    <source>
        <dbReference type="EMBL" id="SCL62116.1"/>
    </source>
</evidence>
<evidence type="ECO:0000259" key="10">
    <source>
        <dbReference type="Pfam" id="PF00912"/>
    </source>
</evidence>
<keyword evidence="2" id="KW-0645">Protease</keyword>
<evidence type="ECO:0000259" key="9">
    <source>
        <dbReference type="Pfam" id="PF00905"/>
    </source>
</evidence>
<dbReference type="GO" id="GO:0009002">
    <property type="term" value="F:serine-type D-Ala-D-Ala carboxypeptidase activity"/>
    <property type="evidence" value="ECO:0007669"/>
    <property type="project" value="UniProtKB-EC"/>
</dbReference>
<dbReference type="PANTHER" id="PTHR32282:SF33">
    <property type="entry name" value="PEPTIDOGLYCAN GLYCOSYLTRANSFERASE"/>
    <property type="match status" value="1"/>
</dbReference>
<dbReference type="GO" id="GO:0008955">
    <property type="term" value="F:peptidoglycan glycosyltransferase activity"/>
    <property type="evidence" value="ECO:0007669"/>
    <property type="project" value="UniProtKB-EC"/>
</dbReference>
<reference evidence="12" key="1">
    <citation type="submission" date="2016-06" db="EMBL/GenBank/DDBJ databases">
        <authorList>
            <person name="Varghese N."/>
            <person name="Submissions Spin"/>
        </authorList>
    </citation>
    <scope>NUCLEOTIDE SEQUENCE [LARGE SCALE GENOMIC DNA]</scope>
    <source>
        <strain evidence="12">DSM 45577</strain>
    </source>
</reference>
<dbReference type="GO" id="GO:0009252">
    <property type="term" value="P:peptidoglycan biosynthetic process"/>
    <property type="evidence" value="ECO:0007669"/>
    <property type="project" value="TreeGrafter"/>
</dbReference>
<comment type="catalytic activity">
    <reaction evidence="8">
        <text>[GlcNAc-(1-&gt;4)-Mur2Ac(oyl-L-Ala-gamma-D-Glu-L-Lys-D-Ala-D-Ala)](n)-di-trans,octa-cis-undecaprenyl diphosphate + beta-D-GlcNAc-(1-&gt;4)-Mur2Ac(oyl-L-Ala-gamma-D-Glu-L-Lys-D-Ala-D-Ala)-di-trans,octa-cis-undecaprenyl diphosphate = [GlcNAc-(1-&gt;4)-Mur2Ac(oyl-L-Ala-gamma-D-Glu-L-Lys-D-Ala-D-Ala)](n+1)-di-trans,octa-cis-undecaprenyl diphosphate + di-trans,octa-cis-undecaprenyl diphosphate + H(+)</text>
        <dbReference type="Rhea" id="RHEA:23708"/>
        <dbReference type="Rhea" id="RHEA-COMP:9602"/>
        <dbReference type="Rhea" id="RHEA-COMP:9603"/>
        <dbReference type="ChEBI" id="CHEBI:15378"/>
        <dbReference type="ChEBI" id="CHEBI:58405"/>
        <dbReference type="ChEBI" id="CHEBI:60033"/>
        <dbReference type="ChEBI" id="CHEBI:78435"/>
        <dbReference type="EC" id="2.4.99.28"/>
    </reaction>
</comment>